<evidence type="ECO:0000256" key="4">
    <source>
        <dbReference type="ARBA" id="ARBA00022989"/>
    </source>
</evidence>
<dbReference type="PANTHER" id="PTHR13906">
    <property type="entry name" value="PORCUPINE"/>
    <property type="match status" value="1"/>
</dbReference>
<comment type="subcellular location">
    <subcellularLocation>
        <location evidence="1">Membrane</location>
        <topology evidence="1">Multi-pass membrane protein</topology>
    </subcellularLocation>
</comment>
<keyword evidence="4 7" id="KW-1133">Transmembrane helix</keyword>
<feature type="transmembrane region" description="Helical" evidence="7">
    <location>
        <begin position="412"/>
        <end position="439"/>
    </location>
</feature>
<evidence type="ECO:0000256" key="6">
    <source>
        <dbReference type="ARBA" id="ARBA00023315"/>
    </source>
</evidence>
<proteinExistence type="predicted"/>
<keyword evidence="6" id="KW-0012">Acyltransferase</keyword>
<reference evidence="8" key="1">
    <citation type="submission" date="2018-03" db="EMBL/GenBank/DDBJ databases">
        <title>The relapsing fever spirochete Borrelia turicatae persists in the highly oxidative environment of its soft-bodied tick vector.</title>
        <authorList>
            <person name="Bourret T.J."/>
            <person name="Boyle W.K."/>
            <person name="Valenzuela J.G."/>
            <person name="Oliveira F."/>
            <person name="Lopez J.E."/>
        </authorList>
    </citation>
    <scope>NUCLEOTIDE SEQUENCE</scope>
    <source>
        <strain evidence="8">Kansas strain/isolate</strain>
        <tissue evidence="8">Salivary glands</tissue>
    </source>
</reference>
<dbReference type="Pfam" id="PF03062">
    <property type="entry name" value="MBOAT"/>
    <property type="match status" value="1"/>
</dbReference>
<dbReference type="AlphaFoldDB" id="A0A2R5LLG5"/>
<feature type="transmembrane region" description="Helical" evidence="7">
    <location>
        <begin position="451"/>
        <end position="470"/>
    </location>
</feature>
<dbReference type="InterPro" id="IPR004299">
    <property type="entry name" value="MBOAT_fam"/>
</dbReference>
<sequence>MDLKSDSDFYIGCKVLAPVAHYLGLGIDKFNFLFCQCVLLLVSFPYRFYLHPSWASPNMRHTVALVVGFGIGFFCFGYQILHLVLQATIVYVVLLSVGPEQMHKWALALGMGYLSAIHVLRQAYDYGGYHLDVTGPLMVATQKVTSLAFNLHDGLLPTTAALHPEQRRQLVRKIPTMLEYYGYVLHYHTLMCGPLVFYNDYMDFIRGDQYWRHTITTSMRGNPKSPSREPSPNAAVTGKLLISLVCALCVIYLMPANPIEYILEEQYLEHTGRCKQLLYLVWATFLHRLRYYHAWCLGEAICNAAGFGFNGYTSDGQARWNLLSNVDIYTIETSLNLRELLVAWNKSTQTWLRTVAYERLDPRVRTQLTFVLSAAWHGFYPGYYLTFCAGSLFTLAARAVRRSVRPMVQGRIAHIIYDLLTCLSTRLAVAYIVFPFLLLDFGSSMKVYRNFWFGGHVVALLAIYILPRLLPPPQRAQDNNTVSRSPDTG</sequence>
<dbReference type="EMBL" id="GGLE01006240">
    <property type="protein sequence ID" value="MBY10366.1"/>
    <property type="molecule type" value="Transcribed_RNA"/>
</dbReference>
<dbReference type="GeneID" id="135394346"/>
<evidence type="ECO:0000256" key="1">
    <source>
        <dbReference type="ARBA" id="ARBA00004141"/>
    </source>
</evidence>
<dbReference type="GO" id="GO:0030258">
    <property type="term" value="P:lipid modification"/>
    <property type="evidence" value="ECO:0007669"/>
    <property type="project" value="TreeGrafter"/>
</dbReference>
<keyword evidence="2" id="KW-0808">Transferase</keyword>
<keyword evidence="5 7" id="KW-0472">Membrane</keyword>
<feature type="transmembrane region" description="Helical" evidence="7">
    <location>
        <begin position="62"/>
        <end position="85"/>
    </location>
</feature>
<evidence type="ECO:0000256" key="2">
    <source>
        <dbReference type="ARBA" id="ARBA00022679"/>
    </source>
</evidence>
<dbReference type="InterPro" id="IPR049941">
    <property type="entry name" value="LPLAT_7/PORCN-like"/>
</dbReference>
<dbReference type="RefSeq" id="XP_064481115.1">
    <property type="nucleotide sequence ID" value="XM_064625045.1"/>
</dbReference>
<name>A0A2R5LLG5_9ACAR</name>
<protein>
    <submittedName>
        <fullName evidence="8">Putative conserved plasma membrane protein</fullName>
    </submittedName>
</protein>
<dbReference type="PANTHER" id="PTHR13906:SF4">
    <property type="entry name" value="LYSOPHOSPHOLIPID ACYLTRANSFERASE 6"/>
    <property type="match status" value="1"/>
</dbReference>
<keyword evidence="3 7" id="KW-0812">Transmembrane</keyword>
<dbReference type="GO" id="GO:0016746">
    <property type="term" value="F:acyltransferase activity"/>
    <property type="evidence" value="ECO:0007669"/>
    <property type="project" value="UniProtKB-KW"/>
</dbReference>
<dbReference type="KEGG" id="oti:135394346"/>
<evidence type="ECO:0000256" key="7">
    <source>
        <dbReference type="SAM" id="Phobius"/>
    </source>
</evidence>
<feature type="transmembrane region" description="Helical" evidence="7">
    <location>
        <begin position="30"/>
        <end position="50"/>
    </location>
</feature>
<dbReference type="GO" id="GO:0016020">
    <property type="term" value="C:membrane"/>
    <property type="evidence" value="ECO:0007669"/>
    <property type="project" value="UniProtKB-SubCell"/>
</dbReference>
<evidence type="ECO:0000256" key="5">
    <source>
        <dbReference type="ARBA" id="ARBA00023136"/>
    </source>
</evidence>
<evidence type="ECO:0000313" key="8">
    <source>
        <dbReference type="EMBL" id="MBY10366.1"/>
    </source>
</evidence>
<feature type="transmembrane region" description="Helical" evidence="7">
    <location>
        <begin position="382"/>
        <end position="400"/>
    </location>
</feature>
<evidence type="ECO:0000256" key="3">
    <source>
        <dbReference type="ARBA" id="ARBA00022692"/>
    </source>
</evidence>
<organism evidence="8">
    <name type="scientific">Ornithodoros turicata</name>
    <dbReference type="NCBI Taxonomy" id="34597"/>
    <lineage>
        <taxon>Eukaryota</taxon>
        <taxon>Metazoa</taxon>
        <taxon>Ecdysozoa</taxon>
        <taxon>Arthropoda</taxon>
        <taxon>Chelicerata</taxon>
        <taxon>Arachnida</taxon>
        <taxon>Acari</taxon>
        <taxon>Parasitiformes</taxon>
        <taxon>Ixodida</taxon>
        <taxon>Ixodoidea</taxon>
        <taxon>Argasidae</taxon>
        <taxon>Ornithodorinae</taxon>
        <taxon>Ornithodoros</taxon>
    </lineage>
</organism>
<dbReference type="CTD" id="36045"/>
<accession>A0A2R5LLG5</accession>